<evidence type="ECO:0000256" key="1">
    <source>
        <dbReference type="SAM" id="Phobius"/>
    </source>
</evidence>
<organism evidence="3 4">
    <name type="scientific">Candidatus Roizmanbacteria bacterium RIFCSPLOWO2_01_FULL_37_16</name>
    <dbReference type="NCBI Taxonomy" id="1802058"/>
    <lineage>
        <taxon>Bacteria</taxon>
        <taxon>Candidatus Roizmaniibacteriota</taxon>
    </lineage>
</organism>
<accession>A0A1F7IKM7</accession>
<dbReference type="PANTHER" id="PTHR33490">
    <property type="entry name" value="BLR5614 PROTEIN-RELATED"/>
    <property type="match status" value="1"/>
</dbReference>
<feature type="transmembrane region" description="Helical" evidence="1">
    <location>
        <begin position="583"/>
        <end position="604"/>
    </location>
</feature>
<dbReference type="EMBL" id="MGAI01000035">
    <property type="protein sequence ID" value="OGK43918.1"/>
    <property type="molecule type" value="Genomic_DNA"/>
</dbReference>
<sequence length="610" mass="70427">MKQFFLKCLYIFLVTTFYLLLATRSYSQDFRNDYQVEYFLSEKENRLNSKVRFSIAITNFRADVYVKQFSIGFPKSFSIREIKAYDDYTLLSPQISPSDGYTKIALEFSQPKTGKGSVNNLYLEFYQDNLFNLNGNIWEVIIPTVEDRKDNNYKILVHLPQNSQKSISIAKPKPDSINGNTITWNNPSTKTVYAVFGDIQYYQTELAYHLKNPKLVPVYTEVAFPPDTLYQKIYLDEIDPEPVSVSTDSDGNFLGRYFLKPQELKTISFKGTISVFSKRRENFIEHERKKFLDQKKYLLSESKYWKISQAEAINEISANPKEIYSYVTNKLNYDYDKVKTENIRLGADSVLTNPDKAVCMEFTDLFIAIARRKGIYAREIQGYGFSQDPSIRPLSLVSDILHSWPEYFDTELEIWQPVDPTWENTSGIDYFSSFDLNHITFAIHGKDPENPLPAGTYKIEDSRDVSISPTNKIPKELQKLAIQSDSFPKQINSSQTYQFKLTIQNKGNTYFSSNGFPIRSVNLKVDPPSLILPPLAPFEKKTLSFSISAKERKKKTEGDFTINFPQNQSIVAKFKIVPFYYELAVKISYSLLLISGLILIIFTLKKRSVK</sequence>
<evidence type="ECO:0000313" key="3">
    <source>
        <dbReference type="EMBL" id="OGK43918.1"/>
    </source>
</evidence>
<gene>
    <name evidence="3" type="ORF">A3B40_03860</name>
</gene>
<protein>
    <recommendedName>
        <fullName evidence="2">Transglutaminase-like domain-containing protein</fullName>
    </recommendedName>
</protein>
<comment type="caution">
    <text evidence="3">The sequence shown here is derived from an EMBL/GenBank/DDBJ whole genome shotgun (WGS) entry which is preliminary data.</text>
</comment>
<proteinExistence type="predicted"/>
<dbReference type="SMART" id="SM00460">
    <property type="entry name" value="TGc"/>
    <property type="match status" value="1"/>
</dbReference>
<feature type="domain" description="Transglutaminase-like" evidence="2">
    <location>
        <begin position="351"/>
        <end position="422"/>
    </location>
</feature>
<reference evidence="3 4" key="1">
    <citation type="journal article" date="2016" name="Nat. Commun.">
        <title>Thousands of microbial genomes shed light on interconnected biogeochemical processes in an aquifer system.</title>
        <authorList>
            <person name="Anantharaman K."/>
            <person name="Brown C.T."/>
            <person name="Hug L.A."/>
            <person name="Sharon I."/>
            <person name="Castelle C.J."/>
            <person name="Probst A.J."/>
            <person name="Thomas B.C."/>
            <person name="Singh A."/>
            <person name="Wilkins M.J."/>
            <person name="Karaoz U."/>
            <person name="Brodie E.L."/>
            <person name="Williams K.H."/>
            <person name="Hubbard S.S."/>
            <person name="Banfield J.F."/>
        </authorList>
    </citation>
    <scope>NUCLEOTIDE SEQUENCE [LARGE SCALE GENOMIC DNA]</scope>
</reference>
<dbReference type="InterPro" id="IPR002931">
    <property type="entry name" value="Transglutaminase-like"/>
</dbReference>
<keyword evidence="1" id="KW-1133">Transmembrane helix</keyword>
<dbReference type="Pfam" id="PF01841">
    <property type="entry name" value="Transglut_core"/>
    <property type="match status" value="1"/>
</dbReference>
<keyword evidence="1" id="KW-0472">Membrane</keyword>
<name>A0A1F7IKM7_9BACT</name>
<evidence type="ECO:0000313" key="4">
    <source>
        <dbReference type="Proteomes" id="UP000178040"/>
    </source>
</evidence>
<dbReference type="Gene3D" id="3.10.620.30">
    <property type="match status" value="1"/>
</dbReference>
<dbReference type="Proteomes" id="UP000178040">
    <property type="component" value="Unassembled WGS sequence"/>
</dbReference>
<dbReference type="AlphaFoldDB" id="A0A1F7IKM7"/>
<dbReference type="SUPFAM" id="SSF54001">
    <property type="entry name" value="Cysteine proteinases"/>
    <property type="match status" value="1"/>
</dbReference>
<keyword evidence="1" id="KW-0812">Transmembrane</keyword>
<dbReference type="PANTHER" id="PTHR33490:SF6">
    <property type="entry name" value="SLL1049 PROTEIN"/>
    <property type="match status" value="1"/>
</dbReference>
<evidence type="ECO:0000259" key="2">
    <source>
        <dbReference type="SMART" id="SM00460"/>
    </source>
</evidence>
<dbReference type="InterPro" id="IPR038765">
    <property type="entry name" value="Papain-like_cys_pep_sf"/>
</dbReference>